<gene>
    <name evidence="1" type="ORF">DID88_002838</name>
</gene>
<protein>
    <submittedName>
        <fullName evidence="1">Uncharacterized protein</fullName>
    </submittedName>
</protein>
<keyword evidence="2" id="KW-1185">Reference proteome</keyword>
<accession>A0A395IN91</accession>
<proteinExistence type="predicted"/>
<evidence type="ECO:0000313" key="2">
    <source>
        <dbReference type="Proteomes" id="UP000249056"/>
    </source>
</evidence>
<dbReference type="AlphaFoldDB" id="A0A395IN91"/>
<dbReference type="Proteomes" id="UP000249056">
    <property type="component" value="Unassembled WGS sequence"/>
</dbReference>
<dbReference type="EMBL" id="QKRW01000028">
    <property type="protein sequence ID" value="RAL61775.1"/>
    <property type="molecule type" value="Genomic_DNA"/>
</dbReference>
<reference evidence="1 2" key="1">
    <citation type="submission" date="2018-06" db="EMBL/GenBank/DDBJ databases">
        <title>Genome Sequence of the Brown Rot Fungal Pathogen Monilinia fructigena.</title>
        <authorList>
            <person name="Landi L."/>
            <person name="De Miccolis Angelini R.M."/>
            <person name="Pollastro S."/>
            <person name="Abate D."/>
            <person name="Faretra F."/>
            <person name="Romanazzi G."/>
        </authorList>
    </citation>
    <scope>NUCLEOTIDE SEQUENCE [LARGE SCALE GENOMIC DNA]</scope>
    <source>
        <strain evidence="1 2">Mfrg269</strain>
    </source>
</reference>
<name>A0A395IN91_9HELO</name>
<comment type="caution">
    <text evidence="1">The sequence shown here is derived from an EMBL/GenBank/DDBJ whole genome shotgun (WGS) entry which is preliminary data.</text>
</comment>
<sequence length="100" mass="11573">MQCPDLNYPRVFILLYEDPMRQQISTEGCPDPRRTTPSKHHRITPAVITTVFHKHDSQHCVRNGPKECDQMCISFSNPRPLKEGYSLVVSSHNAVQQRDR</sequence>
<evidence type="ECO:0000313" key="1">
    <source>
        <dbReference type="EMBL" id="RAL61775.1"/>
    </source>
</evidence>
<organism evidence="1 2">
    <name type="scientific">Monilinia fructigena</name>
    <dbReference type="NCBI Taxonomy" id="38457"/>
    <lineage>
        <taxon>Eukaryota</taxon>
        <taxon>Fungi</taxon>
        <taxon>Dikarya</taxon>
        <taxon>Ascomycota</taxon>
        <taxon>Pezizomycotina</taxon>
        <taxon>Leotiomycetes</taxon>
        <taxon>Helotiales</taxon>
        <taxon>Sclerotiniaceae</taxon>
        <taxon>Monilinia</taxon>
    </lineage>
</organism>